<evidence type="ECO:0000256" key="1">
    <source>
        <dbReference type="ARBA" id="ARBA00022670"/>
    </source>
</evidence>
<dbReference type="Proteomes" id="UP000294894">
    <property type="component" value="Chromosome"/>
</dbReference>
<dbReference type="GO" id="GO:0006508">
    <property type="term" value="P:proteolysis"/>
    <property type="evidence" value="ECO:0007669"/>
    <property type="project" value="UniProtKB-KW"/>
</dbReference>
<dbReference type="KEGG" id="noy:EXE57_16625"/>
<dbReference type="PANTHER" id="PTHR43343">
    <property type="entry name" value="PEPTIDASE S12"/>
    <property type="match status" value="1"/>
</dbReference>
<dbReference type="InterPro" id="IPR001478">
    <property type="entry name" value="PDZ"/>
</dbReference>
<dbReference type="SUPFAM" id="SSF50494">
    <property type="entry name" value="Trypsin-like serine proteases"/>
    <property type="match status" value="1"/>
</dbReference>
<protein>
    <submittedName>
        <fullName evidence="6">PDZ domain-containing protein</fullName>
    </submittedName>
</protein>
<reference evidence="6 7" key="1">
    <citation type="submission" date="2019-03" db="EMBL/GenBank/DDBJ databases">
        <title>Three New Species of Nocardioides, Nocardioides euryhalodurans sp. nov., Nocardioides seonyuensis sp. nov. and Nocardioides eburneoflavus sp. nov., Iolated from Soil.</title>
        <authorList>
            <person name="Roh S.G."/>
            <person name="Lee C."/>
            <person name="Kim M.-K."/>
            <person name="Kim S.B."/>
        </authorList>
    </citation>
    <scope>NUCLEOTIDE SEQUENCE [LARGE SCALE GENOMIC DNA]</scope>
    <source>
        <strain evidence="6 7">MMS17-SY117</strain>
    </source>
</reference>
<dbReference type="InterPro" id="IPR009003">
    <property type="entry name" value="Peptidase_S1_PA"/>
</dbReference>
<feature type="compositionally biased region" description="Low complexity" evidence="3">
    <location>
        <begin position="46"/>
        <end position="57"/>
    </location>
</feature>
<organism evidence="6 7">
    <name type="scientific">Nocardioides euryhalodurans</name>
    <dbReference type="NCBI Taxonomy" id="2518370"/>
    <lineage>
        <taxon>Bacteria</taxon>
        <taxon>Bacillati</taxon>
        <taxon>Actinomycetota</taxon>
        <taxon>Actinomycetes</taxon>
        <taxon>Propionibacteriales</taxon>
        <taxon>Nocardioidaceae</taxon>
        <taxon>Nocardioides</taxon>
    </lineage>
</organism>
<keyword evidence="2" id="KW-0378">Hydrolase</keyword>
<dbReference type="OrthoDB" id="9758917at2"/>
<dbReference type="InterPro" id="IPR036034">
    <property type="entry name" value="PDZ_sf"/>
</dbReference>
<feature type="compositionally biased region" description="Basic and acidic residues" evidence="3">
    <location>
        <begin position="1"/>
        <end position="13"/>
    </location>
</feature>
<keyword evidence="7" id="KW-1185">Reference proteome</keyword>
<sequence>MSDHHEGQHRADPSDAGEPTQPIVRTPSAGASWLPPVHQAPPGHWQAPPTQPLATPQGGSRVAGWVWPAVAGLALVIGLLGGIGGAVLVDDLDSLGPGTVSDGLQGVQTREDAPLAGGNRSLVAVADQLLPSTVQILAEYDGAEGGATGSGFVLDRQGHIITNNHVVQQADENDGLIQVVDDKGNRYDVEVVGRSAVYDLAVLYARDARGLPPAALGASRRLAVGESVVAFGSPLGLSSTVTSGIVSALNRPVTTGDSANDSSYINAVQTDAAINPGNSGGPLVNLQGQVVGVNSAIATTGSALGGRSGNIGVGFAIPIEQVRVTADQILRTGEARYPVIGAQVQTGGESNVNGARIDQVLADTPAEASGLQEGDVVTEVNGQRVTDGISLIVAIRSYQPGETIDFTLTRDGDEQVVSVTLGAETG</sequence>
<dbReference type="InterPro" id="IPR051201">
    <property type="entry name" value="Chloro_Bact_Ser_Proteases"/>
</dbReference>
<evidence type="ECO:0000256" key="3">
    <source>
        <dbReference type="SAM" id="MobiDB-lite"/>
    </source>
</evidence>
<dbReference type="RefSeq" id="WP_135079411.1">
    <property type="nucleotide sequence ID" value="NZ_CP038267.1"/>
</dbReference>
<evidence type="ECO:0000256" key="2">
    <source>
        <dbReference type="ARBA" id="ARBA00022801"/>
    </source>
</evidence>
<keyword evidence="4" id="KW-0472">Membrane</keyword>
<proteinExistence type="predicted"/>
<dbReference type="EMBL" id="CP038267">
    <property type="protein sequence ID" value="QBR93715.1"/>
    <property type="molecule type" value="Genomic_DNA"/>
</dbReference>
<evidence type="ECO:0000313" key="7">
    <source>
        <dbReference type="Proteomes" id="UP000294894"/>
    </source>
</evidence>
<feature type="transmembrane region" description="Helical" evidence="4">
    <location>
        <begin position="65"/>
        <end position="89"/>
    </location>
</feature>
<dbReference type="PANTHER" id="PTHR43343:SF3">
    <property type="entry name" value="PROTEASE DO-LIKE 8, CHLOROPLASTIC"/>
    <property type="match status" value="1"/>
</dbReference>
<keyword evidence="4" id="KW-1133">Transmembrane helix</keyword>
<dbReference type="SMART" id="SM00228">
    <property type="entry name" value="PDZ"/>
    <property type="match status" value="1"/>
</dbReference>
<dbReference type="Gene3D" id="2.40.10.120">
    <property type="match status" value="1"/>
</dbReference>
<evidence type="ECO:0000259" key="5">
    <source>
        <dbReference type="PROSITE" id="PS50106"/>
    </source>
</evidence>
<dbReference type="PROSITE" id="PS50106">
    <property type="entry name" value="PDZ"/>
    <property type="match status" value="1"/>
</dbReference>
<dbReference type="Pfam" id="PF13180">
    <property type="entry name" value="PDZ_2"/>
    <property type="match status" value="1"/>
</dbReference>
<evidence type="ECO:0000256" key="4">
    <source>
        <dbReference type="SAM" id="Phobius"/>
    </source>
</evidence>
<feature type="domain" description="PDZ" evidence="5">
    <location>
        <begin position="326"/>
        <end position="390"/>
    </location>
</feature>
<name>A0A4P7GNE6_9ACTN</name>
<dbReference type="Gene3D" id="2.30.42.10">
    <property type="match status" value="1"/>
</dbReference>
<dbReference type="GO" id="GO:0004252">
    <property type="term" value="F:serine-type endopeptidase activity"/>
    <property type="evidence" value="ECO:0007669"/>
    <property type="project" value="InterPro"/>
</dbReference>
<evidence type="ECO:0000313" key="6">
    <source>
        <dbReference type="EMBL" id="QBR93715.1"/>
    </source>
</evidence>
<dbReference type="AlphaFoldDB" id="A0A4P7GNE6"/>
<feature type="region of interest" description="Disordered" evidence="3">
    <location>
        <begin position="1"/>
        <end position="59"/>
    </location>
</feature>
<accession>A0A4P7GNE6</accession>
<dbReference type="InterPro" id="IPR001940">
    <property type="entry name" value="Peptidase_S1C"/>
</dbReference>
<dbReference type="PRINTS" id="PR00834">
    <property type="entry name" value="PROTEASES2C"/>
</dbReference>
<dbReference type="Pfam" id="PF13365">
    <property type="entry name" value="Trypsin_2"/>
    <property type="match status" value="1"/>
</dbReference>
<keyword evidence="4" id="KW-0812">Transmembrane</keyword>
<keyword evidence="1" id="KW-0645">Protease</keyword>
<gene>
    <name evidence="6" type="ORF">EXE57_16625</name>
</gene>
<dbReference type="SUPFAM" id="SSF50156">
    <property type="entry name" value="PDZ domain-like"/>
    <property type="match status" value="1"/>
</dbReference>